<dbReference type="SMART" id="SM00266">
    <property type="entry name" value="CAD"/>
    <property type="match status" value="1"/>
</dbReference>
<feature type="domain" description="CIDE-N" evidence="4">
    <location>
        <begin position="94"/>
        <end position="172"/>
    </location>
</feature>
<dbReference type="Pfam" id="PF02017">
    <property type="entry name" value="CIDE-N"/>
    <property type="match status" value="1"/>
</dbReference>
<proteinExistence type="predicted"/>
<accession>A0A553PQ62</accession>
<protein>
    <recommendedName>
        <fullName evidence="4">CIDE-N domain-containing protein</fullName>
    </recommendedName>
</protein>
<dbReference type="CDD" id="cd01615">
    <property type="entry name" value="CIDE_N"/>
    <property type="match status" value="1"/>
</dbReference>
<keyword evidence="6" id="KW-1185">Reference proteome</keyword>
<keyword evidence="1 2" id="KW-0053">Apoptosis</keyword>
<feature type="compositionally biased region" description="Basic and acidic residues" evidence="3">
    <location>
        <begin position="652"/>
        <end position="663"/>
    </location>
</feature>
<feature type="compositionally biased region" description="Low complexity" evidence="3">
    <location>
        <begin position="446"/>
        <end position="457"/>
    </location>
</feature>
<dbReference type="AlphaFoldDB" id="A0A553PQ62"/>
<reference evidence="5 6" key="1">
    <citation type="journal article" date="2018" name="Nat. Ecol. Evol.">
        <title>Genomic signatures of mitonuclear coevolution across populations of Tigriopus californicus.</title>
        <authorList>
            <person name="Barreto F.S."/>
            <person name="Watson E.T."/>
            <person name="Lima T.G."/>
            <person name="Willett C.S."/>
            <person name="Edmands S."/>
            <person name="Li W."/>
            <person name="Burton R.S."/>
        </authorList>
    </citation>
    <scope>NUCLEOTIDE SEQUENCE [LARGE SCALE GENOMIC DNA]</scope>
    <source>
        <strain evidence="5 6">San Diego</strain>
    </source>
</reference>
<dbReference type="OMA" id="VPSWKIM"/>
<feature type="region of interest" description="Disordered" evidence="3">
    <location>
        <begin position="621"/>
        <end position="663"/>
    </location>
</feature>
<evidence type="ECO:0000313" key="5">
    <source>
        <dbReference type="EMBL" id="TRY79823.1"/>
    </source>
</evidence>
<sequence>MASSSRERDGSSPAEPPPIRSTSLHASQVAKGGGGSGGVGSLTVPNHGGGSGGGTRRRTHSNEDARGTQPETNKGRPNLGTSGPTPSINRIGGGRRPVKVWNAARTIRKALVVSTYEEFHRKGREKLGLGKVEPIRVVLETDGTQVDDGEYFQTLPENSVFLFLRSGEVWHPAGTDAVRAVMEAIPSIVCDTLYSMGLHDQTPSWKIMDSRGRITVVLHWEKECAIGGGGNLMLTGPGPSRQSSICSTIASGGPRLLGVHTRSISQTSFDSNLPGGGYGPHITVINHDADQVTQSRAVGHGYLGPPVRGIITGAPSPRQLSRQGSSVESSTIVPLHHHTAECAGAGRVVHHPNQHSKRGSPTTNECDFHCCSLHVGPNGSSTASNTYHMSHKTVATSPIQAHDGAQLAFPVSSAGGGIGPDGKRSLPKGAHVRFSEVDKAGADPDSATSSTATANTAQPGPPTSVMTSTMVTANSSTSGAATVSSTATTTIVSSTTNGITATRAATTVECHTIIEPKGGGLEFNESSESETENNEDLETANKFLLLVDQLSLDQPQHLSVKDIGIILERLSAKIIDVERLERDIEANDCHNWTIRATIRGETLRELGVIYNSNYYLISEHPGYQRSLPDEDDEEDDDDEEEDDIDDDDDRTTDDTVDKHRPDQ</sequence>
<dbReference type="PANTHER" id="PTHR12306">
    <property type="entry name" value="CELL DEATH ACTIVATOR CIDE"/>
    <property type="match status" value="1"/>
</dbReference>
<dbReference type="Gene3D" id="3.10.20.10">
    <property type="match status" value="1"/>
</dbReference>
<dbReference type="EMBL" id="VCGU01000002">
    <property type="protein sequence ID" value="TRY79823.1"/>
    <property type="molecule type" value="Genomic_DNA"/>
</dbReference>
<comment type="caution">
    <text evidence="5">The sequence shown here is derived from an EMBL/GenBank/DDBJ whole genome shotgun (WGS) entry which is preliminary data.</text>
</comment>
<gene>
    <name evidence="5" type="ORF">TCAL_10262</name>
</gene>
<evidence type="ECO:0000256" key="1">
    <source>
        <dbReference type="ARBA" id="ARBA00022703"/>
    </source>
</evidence>
<dbReference type="Proteomes" id="UP000318571">
    <property type="component" value="Chromosome 6"/>
</dbReference>
<feature type="compositionally biased region" description="Gly residues" evidence="3">
    <location>
        <begin position="31"/>
        <end position="40"/>
    </location>
</feature>
<dbReference type="PANTHER" id="PTHR12306:SF22">
    <property type="entry name" value="DNAATION FACTOR-RELATED PROTEIN 2, ISOFORM B"/>
    <property type="match status" value="1"/>
</dbReference>
<feature type="region of interest" description="Disordered" evidence="3">
    <location>
        <begin position="438"/>
        <end position="468"/>
    </location>
</feature>
<dbReference type="PROSITE" id="PS51135">
    <property type="entry name" value="CIDE_N"/>
    <property type="match status" value="1"/>
</dbReference>
<dbReference type="STRING" id="6832.A0A553PQ62"/>
<feature type="region of interest" description="Disordered" evidence="3">
    <location>
        <begin position="1"/>
        <end position="94"/>
    </location>
</feature>
<dbReference type="GO" id="GO:0042981">
    <property type="term" value="P:regulation of apoptotic process"/>
    <property type="evidence" value="ECO:0007669"/>
    <property type="project" value="TreeGrafter"/>
</dbReference>
<feature type="region of interest" description="Disordered" evidence="3">
    <location>
        <begin position="312"/>
        <end position="331"/>
    </location>
</feature>
<evidence type="ECO:0000259" key="4">
    <source>
        <dbReference type="PROSITE" id="PS51135"/>
    </source>
</evidence>
<dbReference type="GO" id="GO:0006915">
    <property type="term" value="P:apoptotic process"/>
    <property type="evidence" value="ECO:0007669"/>
    <property type="project" value="UniProtKB-UniRule"/>
</dbReference>
<organism evidence="5 6">
    <name type="scientific">Tigriopus californicus</name>
    <name type="common">Marine copepod</name>
    <dbReference type="NCBI Taxonomy" id="6832"/>
    <lineage>
        <taxon>Eukaryota</taxon>
        <taxon>Metazoa</taxon>
        <taxon>Ecdysozoa</taxon>
        <taxon>Arthropoda</taxon>
        <taxon>Crustacea</taxon>
        <taxon>Multicrustacea</taxon>
        <taxon>Hexanauplia</taxon>
        <taxon>Copepoda</taxon>
        <taxon>Harpacticoida</taxon>
        <taxon>Harpacticidae</taxon>
        <taxon>Tigriopus</taxon>
    </lineage>
</organism>
<name>A0A553PQ62_TIGCA</name>
<evidence type="ECO:0000313" key="6">
    <source>
        <dbReference type="Proteomes" id="UP000318571"/>
    </source>
</evidence>
<feature type="compositionally biased region" description="Polar residues" evidence="3">
    <location>
        <begin position="79"/>
        <end position="88"/>
    </location>
</feature>
<dbReference type="SUPFAM" id="SSF54277">
    <property type="entry name" value="CAD &amp; PB1 domains"/>
    <property type="match status" value="1"/>
</dbReference>
<evidence type="ECO:0000256" key="3">
    <source>
        <dbReference type="SAM" id="MobiDB-lite"/>
    </source>
</evidence>
<feature type="compositionally biased region" description="Basic and acidic residues" evidence="3">
    <location>
        <begin position="1"/>
        <end position="10"/>
    </location>
</feature>
<dbReference type="InterPro" id="IPR003508">
    <property type="entry name" value="CIDE-N_dom"/>
</dbReference>
<feature type="compositionally biased region" description="Polar residues" evidence="3">
    <location>
        <begin position="318"/>
        <end position="331"/>
    </location>
</feature>
<evidence type="ECO:0000256" key="2">
    <source>
        <dbReference type="PROSITE-ProRule" id="PRU00447"/>
    </source>
</evidence>
<feature type="compositionally biased region" description="Acidic residues" evidence="3">
    <location>
        <begin position="629"/>
        <end position="651"/>
    </location>
</feature>